<feature type="transmembrane region" description="Helical" evidence="1">
    <location>
        <begin position="29"/>
        <end position="48"/>
    </location>
</feature>
<organism evidence="2 3">
    <name type="scientific">Azospirillum isscasi</name>
    <dbReference type="NCBI Taxonomy" id="3053926"/>
    <lineage>
        <taxon>Bacteria</taxon>
        <taxon>Pseudomonadati</taxon>
        <taxon>Pseudomonadota</taxon>
        <taxon>Alphaproteobacteria</taxon>
        <taxon>Rhodospirillales</taxon>
        <taxon>Azospirillaceae</taxon>
        <taxon>Azospirillum</taxon>
    </lineage>
</organism>
<reference evidence="2 3" key="1">
    <citation type="submission" date="2023-06" db="EMBL/GenBank/DDBJ databases">
        <title>Azospirillum isscasensis sp.nov, a bacterium isolated from rhizosphere soil of rice.</title>
        <authorList>
            <person name="Wang H."/>
        </authorList>
    </citation>
    <scope>NUCLEOTIDE SEQUENCE [LARGE SCALE GENOMIC DNA]</scope>
    <source>
        <strain evidence="2 3">C340-1</strain>
    </source>
</reference>
<accession>A0ABU0WVP0</accession>
<keyword evidence="2" id="KW-0418">Kinase</keyword>
<comment type="caution">
    <text evidence="2">The sequence shown here is derived from an EMBL/GenBank/DDBJ whole genome shotgun (WGS) entry which is preliminary data.</text>
</comment>
<evidence type="ECO:0000256" key="1">
    <source>
        <dbReference type="SAM" id="Phobius"/>
    </source>
</evidence>
<dbReference type="GO" id="GO:0016301">
    <property type="term" value="F:kinase activity"/>
    <property type="evidence" value="ECO:0007669"/>
    <property type="project" value="UniProtKB-KW"/>
</dbReference>
<gene>
    <name evidence="2" type="ORF">QSG27_29200</name>
</gene>
<protein>
    <submittedName>
        <fullName evidence="2">Sensor histidine kinase</fullName>
    </submittedName>
</protein>
<keyword evidence="1" id="KW-0812">Transmembrane</keyword>
<keyword evidence="3" id="KW-1185">Reference proteome</keyword>
<proteinExistence type="predicted"/>
<evidence type="ECO:0000313" key="3">
    <source>
        <dbReference type="Proteomes" id="UP001227317"/>
    </source>
</evidence>
<keyword evidence="1" id="KW-1133">Transmembrane helix</keyword>
<sequence length="91" mass="9352">MSALTRSYALATLGLAVGVGLLAEPSGSPVVLGFAGVLGAAGFGGLFWTGRERRRTDRLAAEVARLEALLAASPHPWCAWDAEPYDAGVPA</sequence>
<feature type="non-terminal residue" evidence="2">
    <location>
        <position position="91"/>
    </location>
</feature>
<evidence type="ECO:0000313" key="2">
    <source>
        <dbReference type="EMBL" id="MDQ2106794.1"/>
    </source>
</evidence>
<keyword evidence="1" id="KW-0472">Membrane</keyword>
<keyword evidence="2" id="KW-0808">Transferase</keyword>
<dbReference type="Proteomes" id="UP001227317">
    <property type="component" value="Unassembled WGS sequence"/>
</dbReference>
<dbReference type="EMBL" id="JAUJFI010000402">
    <property type="protein sequence ID" value="MDQ2106794.1"/>
    <property type="molecule type" value="Genomic_DNA"/>
</dbReference>
<name>A0ABU0WVP0_9PROT</name>
<feature type="transmembrane region" description="Helical" evidence="1">
    <location>
        <begin position="7"/>
        <end position="23"/>
    </location>
</feature>